<keyword evidence="1" id="KW-1133">Transmembrane helix</keyword>
<keyword evidence="1" id="KW-0812">Transmembrane</keyword>
<evidence type="ECO:0000313" key="2">
    <source>
        <dbReference type="EMBL" id="TMX02515.1"/>
    </source>
</evidence>
<organism evidence="2">
    <name type="scientific">Solanum chilense</name>
    <name type="common">Tomato</name>
    <name type="synonym">Lycopersicon chilense</name>
    <dbReference type="NCBI Taxonomy" id="4083"/>
    <lineage>
        <taxon>Eukaryota</taxon>
        <taxon>Viridiplantae</taxon>
        <taxon>Streptophyta</taxon>
        <taxon>Embryophyta</taxon>
        <taxon>Tracheophyta</taxon>
        <taxon>Spermatophyta</taxon>
        <taxon>Magnoliopsida</taxon>
        <taxon>eudicotyledons</taxon>
        <taxon>Gunneridae</taxon>
        <taxon>Pentapetalae</taxon>
        <taxon>asterids</taxon>
        <taxon>lamiids</taxon>
        <taxon>Solanales</taxon>
        <taxon>Solanaceae</taxon>
        <taxon>Solanoideae</taxon>
        <taxon>Solaneae</taxon>
        <taxon>Solanum</taxon>
        <taxon>Solanum subgen. Lycopersicon</taxon>
    </lineage>
</organism>
<sequence length="109" mass="12129">MHGVVVVDGSAAVLVVVVGSGGCLDGGGCGGRRRVAGDLGIQLEIHWDWRGGRSEFRRSLRCAKWTLFFFKLIFSPDVCLSSFGFWKGKRKRNNTLKTVLIIFTRFCTF</sequence>
<dbReference type="AlphaFoldDB" id="A0A6N2C5R2"/>
<evidence type="ECO:0000256" key="1">
    <source>
        <dbReference type="SAM" id="Phobius"/>
    </source>
</evidence>
<dbReference type="EMBL" id="RXGB01000637">
    <property type="protein sequence ID" value="TMX02515.1"/>
    <property type="molecule type" value="Genomic_DNA"/>
</dbReference>
<feature type="transmembrane region" description="Helical" evidence="1">
    <location>
        <begin position="65"/>
        <end position="86"/>
    </location>
</feature>
<comment type="caution">
    <text evidence="2">The sequence shown here is derived from an EMBL/GenBank/DDBJ whole genome shotgun (WGS) entry which is preliminary data.</text>
</comment>
<reference evidence="2" key="1">
    <citation type="submission" date="2019-05" db="EMBL/GenBank/DDBJ databases">
        <title>The de novo reference genome and transcriptome assemblies of the wild tomato species Solanum chilense.</title>
        <authorList>
            <person name="Stam R."/>
            <person name="Nosenko T."/>
            <person name="Hoerger A.C."/>
            <person name="Stephan W."/>
            <person name="Seidel M.A."/>
            <person name="Kuhn J.M.M."/>
            <person name="Haberer G."/>
            <person name="Tellier A."/>
        </authorList>
    </citation>
    <scope>NUCLEOTIDE SEQUENCE</scope>
    <source>
        <tissue evidence="2">Mature leaves</tissue>
    </source>
</reference>
<gene>
    <name evidence="2" type="ORF">EJD97_021205</name>
</gene>
<name>A0A6N2C5R2_SOLCI</name>
<proteinExistence type="predicted"/>
<protein>
    <submittedName>
        <fullName evidence="2">Uncharacterized protein</fullName>
    </submittedName>
</protein>
<keyword evidence="1" id="KW-0472">Membrane</keyword>
<accession>A0A6N2C5R2</accession>